<organism evidence="1 2">
    <name type="scientific">Salmonella enterica subsp. enterica serovar Bovismorbificans</name>
    <dbReference type="NCBI Taxonomy" id="58097"/>
    <lineage>
        <taxon>Bacteria</taxon>
        <taxon>Pseudomonadati</taxon>
        <taxon>Pseudomonadota</taxon>
        <taxon>Gammaproteobacteria</taxon>
        <taxon>Enterobacterales</taxon>
        <taxon>Enterobacteriaceae</taxon>
        <taxon>Salmonella</taxon>
    </lineage>
</organism>
<dbReference type="EMBL" id="CQPC01000009">
    <property type="protein sequence ID" value="CNT78505.1"/>
    <property type="molecule type" value="Genomic_DNA"/>
</dbReference>
<proteinExistence type="predicted"/>
<sequence>MPLFQFRQLRRFGDGVVKVAETVHQTIGFRVFSGPDMALRDFINLLRRTLTRVCHQRDKAFVAVLNTELHHLLHFR</sequence>
<reference evidence="1 2" key="1">
    <citation type="submission" date="2015-03" db="EMBL/GenBank/DDBJ databases">
        <authorList>
            <consortium name="Pathogen Informatics"/>
        </authorList>
    </citation>
    <scope>NUCLEOTIDE SEQUENCE [LARGE SCALE GENOMIC DNA]</scope>
    <source>
        <strain evidence="1 2">3476</strain>
    </source>
</reference>
<dbReference type="AlphaFoldDB" id="A0A655BU88"/>
<dbReference type="Proteomes" id="UP000039541">
    <property type="component" value="Unassembled WGS sequence"/>
</dbReference>
<evidence type="ECO:0000313" key="1">
    <source>
        <dbReference type="EMBL" id="CNT78505.1"/>
    </source>
</evidence>
<protein>
    <submittedName>
        <fullName evidence="1">Uncharacterized protein</fullName>
    </submittedName>
</protein>
<accession>A0A655BU88</accession>
<gene>
    <name evidence="1" type="ORF">ERS008202_00977</name>
</gene>
<evidence type="ECO:0000313" key="2">
    <source>
        <dbReference type="Proteomes" id="UP000039541"/>
    </source>
</evidence>
<name>A0A655BU88_SALET</name>